<keyword evidence="3" id="KW-1185">Reference proteome</keyword>
<evidence type="ECO:0000313" key="3">
    <source>
        <dbReference type="Proteomes" id="UP001472677"/>
    </source>
</evidence>
<comment type="caution">
    <text evidence="2">The sequence shown here is derived from an EMBL/GenBank/DDBJ whole genome shotgun (WGS) entry which is preliminary data.</text>
</comment>
<feature type="compositionally biased region" description="Polar residues" evidence="1">
    <location>
        <begin position="108"/>
        <end position="121"/>
    </location>
</feature>
<reference evidence="2 3" key="1">
    <citation type="journal article" date="2024" name="G3 (Bethesda)">
        <title>Genome assembly of Hibiscus sabdariffa L. provides insights into metabolisms of medicinal natural products.</title>
        <authorList>
            <person name="Kim T."/>
        </authorList>
    </citation>
    <scope>NUCLEOTIDE SEQUENCE [LARGE SCALE GENOMIC DNA]</scope>
    <source>
        <strain evidence="2">TK-2024</strain>
        <tissue evidence="2">Old leaves</tissue>
    </source>
</reference>
<sequence length="168" mass="19066">MEFDSLLESPILMTQISRNIEYDQRSVNRKLWRYENGGVDVSLKDGLFSAVAEGGFLCDSPSNLHSNHASEFTEEFSGFLQGSPRNVLPRSATPSPRTTQYMRFRSPCSENFGSSPTTNHNSYRRGMNNVVEGKVRSYSDGENQVRQFNVRSNSQAWLGLARWRLGIF</sequence>
<accession>A0ABR2BNS6</accession>
<evidence type="ECO:0000256" key="1">
    <source>
        <dbReference type="SAM" id="MobiDB-lite"/>
    </source>
</evidence>
<name>A0ABR2BNS6_9ROSI</name>
<dbReference type="Proteomes" id="UP001472677">
    <property type="component" value="Unassembled WGS sequence"/>
</dbReference>
<dbReference type="EMBL" id="JBBPBM010000097">
    <property type="protein sequence ID" value="KAK8508789.1"/>
    <property type="molecule type" value="Genomic_DNA"/>
</dbReference>
<proteinExistence type="predicted"/>
<evidence type="ECO:0000313" key="2">
    <source>
        <dbReference type="EMBL" id="KAK8508789.1"/>
    </source>
</evidence>
<organism evidence="2 3">
    <name type="scientific">Hibiscus sabdariffa</name>
    <name type="common">roselle</name>
    <dbReference type="NCBI Taxonomy" id="183260"/>
    <lineage>
        <taxon>Eukaryota</taxon>
        <taxon>Viridiplantae</taxon>
        <taxon>Streptophyta</taxon>
        <taxon>Embryophyta</taxon>
        <taxon>Tracheophyta</taxon>
        <taxon>Spermatophyta</taxon>
        <taxon>Magnoliopsida</taxon>
        <taxon>eudicotyledons</taxon>
        <taxon>Gunneridae</taxon>
        <taxon>Pentapetalae</taxon>
        <taxon>rosids</taxon>
        <taxon>malvids</taxon>
        <taxon>Malvales</taxon>
        <taxon>Malvaceae</taxon>
        <taxon>Malvoideae</taxon>
        <taxon>Hibiscus</taxon>
    </lineage>
</organism>
<protein>
    <submittedName>
        <fullName evidence="2">Uncharacterized protein</fullName>
    </submittedName>
</protein>
<feature type="region of interest" description="Disordered" evidence="1">
    <location>
        <begin position="106"/>
        <end position="125"/>
    </location>
</feature>
<gene>
    <name evidence="2" type="ORF">V6N12_034892</name>
</gene>